<comment type="caution">
    <text evidence="6">The sequence shown here is derived from an EMBL/GenBank/DDBJ whole genome shotgun (WGS) entry which is preliminary data.</text>
</comment>
<dbReference type="InterPro" id="IPR003439">
    <property type="entry name" value="ABC_transporter-like_ATP-bd"/>
</dbReference>
<dbReference type="Proteomes" id="UP001595379">
    <property type="component" value="Unassembled WGS sequence"/>
</dbReference>
<dbReference type="InterPro" id="IPR050683">
    <property type="entry name" value="Bact_Polysacc_Export_ATP-bd"/>
</dbReference>
<gene>
    <name evidence="6" type="ORF">ACFOOR_04955</name>
</gene>
<dbReference type="GO" id="GO:0005524">
    <property type="term" value="F:ATP binding"/>
    <property type="evidence" value="ECO:0007669"/>
    <property type="project" value="UniProtKB-KW"/>
</dbReference>
<dbReference type="InterPro" id="IPR027417">
    <property type="entry name" value="P-loop_NTPase"/>
</dbReference>
<keyword evidence="3" id="KW-0547">Nucleotide-binding</keyword>
<dbReference type="PROSITE" id="PS50893">
    <property type="entry name" value="ABC_TRANSPORTER_2"/>
    <property type="match status" value="1"/>
</dbReference>
<dbReference type="PANTHER" id="PTHR46743:SF2">
    <property type="entry name" value="TEICHOIC ACIDS EXPORT ATP-BINDING PROTEIN TAGH"/>
    <property type="match status" value="1"/>
</dbReference>
<dbReference type="CDD" id="cd03220">
    <property type="entry name" value="ABC_KpsT_Wzt"/>
    <property type="match status" value="1"/>
</dbReference>
<reference evidence="7" key="1">
    <citation type="journal article" date="2019" name="Int. J. Syst. Evol. Microbiol.">
        <title>The Global Catalogue of Microorganisms (GCM) 10K type strain sequencing project: providing services to taxonomists for standard genome sequencing and annotation.</title>
        <authorList>
            <consortium name="The Broad Institute Genomics Platform"/>
            <consortium name="The Broad Institute Genome Sequencing Center for Infectious Disease"/>
            <person name="Wu L."/>
            <person name="Ma J."/>
        </authorList>
    </citation>
    <scope>NUCLEOTIDE SEQUENCE [LARGE SCALE GENOMIC DNA]</scope>
    <source>
        <strain evidence="7">KCTC 52487</strain>
    </source>
</reference>
<evidence type="ECO:0000256" key="2">
    <source>
        <dbReference type="ARBA" id="ARBA00022448"/>
    </source>
</evidence>
<evidence type="ECO:0000256" key="1">
    <source>
        <dbReference type="ARBA" id="ARBA00005417"/>
    </source>
</evidence>
<sequence length="246" mass="26559">MARIKLENVGVHYALPFADATSLRSALSKIALGGRIGDGLGGVGVTALEGVNLELFNGDRLGLIGPNGAGKTTLLQVMASILPPTSGRVVVEGRISSLLSIHTGLDQECSGLQNIRDRARHMGCTEGEIRRQFDDIAEFSELGDYLHLPMKTYSAGMRLRLAFAIATAFEPEVLILDEWISAGDAQFQKKAQARLSDLIERAGIFAFASHNRSLQSSFCTKGLVLEKGRPVFFGPINEALDYQNPT</sequence>
<dbReference type="InterPro" id="IPR003593">
    <property type="entry name" value="AAA+_ATPase"/>
</dbReference>
<dbReference type="RefSeq" id="WP_343164775.1">
    <property type="nucleotide sequence ID" value="NZ_JBHRSV010000003.1"/>
</dbReference>
<keyword evidence="7" id="KW-1185">Reference proteome</keyword>
<dbReference type="SMART" id="SM00382">
    <property type="entry name" value="AAA"/>
    <property type="match status" value="1"/>
</dbReference>
<comment type="similarity">
    <text evidence="1">Belongs to the ABC transporter superfamily.</text>
</comment>
<dbReference type="SUPFAM" id="SSF52540">
    <property type="entry name" value="P-loop containing nucleoside triphosphate hydrolases"/>
    <property type="match status" value="1"/>
</dbReference>
<evidence type="ECO:0000256" key="3">
    <source>
        <dbReference type="ARBA" id="ARBA00022741"/>
    </source>
</evidence>
<keyword evidence="2" id="KW-0813">Transport</keyword>
<dbReference type="PANTHER" id="PTHR46743">
    <property type="entry name" value="TEICHOIC ACIDS EXPORT ATP-BINDING PROTEIN TAGH"/>
    <property type="match status" value="1"/>
</dbReference>
<evidence type="ECO:0000313" key="6">
    <source>
        <dbReference type="EMBL" id="MFC2925446.1"/>
    </source>
</evidence>
<proteinExistence type="inferred from homology"/>
<keyword evidence="4 6" id="KW-0067">ATP-binding</keyword>
<evidence type="ECO:0000256" key="4">
    <source>
        <dbReference type="ARBA" id="ARBA00022840"/>
    </source>
</evidence>
<dbReference type="Gene3D" id="3.40.50.300">
    <property type="entry name" value="P-loop containing nucleotide triphosphate hydrolases"/>
    <property type="match status" value="1"/>
</dbReference>
<feature type="domain" description="ABC transporter" evidence="5">
    <location>
        <begin position="4"/>
        <end position="246"/>
    </location>
</feature>
<organism evidence="6 7">
    <name type="scientific">Hyphobacterium vulgare</name>
    <dbReference type="NCBI Taxonomy" id="1736751"/>
    <lineage>
        <taxon>Bacteria</taxon>
        <taxon>Pseudomonadati</taxon>
        <taxon>Pseudomonadota</taxon>
        <taxon>Alphaproteobacteria</taxon>
        <taxon>Maricaulales</taxon>
        <taxon>Maricaulaceae</taxon>
        <taxon>Hyphobacterium</taxon>
    </lineage>
</organism>
<dbReference type="EMBL" id="JBHRSV010000003">
    <property type="protein sequence ID" value="MFC2925446.1"/>
    <property type="molecule type" value="Genomic_DNA"/>
</dbReference>
<evidence type="ECO:0000259" key="5">
    <source>
        <dbReference type="PROSITE" id="PS50893"/>
    </source>
</evidence>
<name>A0ABV6ZVH0_9PROT</name>
<dbReference type="Pfam" id="PF00005">
    <property type="entry name" value="ABC_tran"/>
    <property type="match status" value="1"/>
</dbReference>
<dbReference type="InterPro" id="IPR015860">
    <property type="entry name" value="ABC_transpr_TagH-like"/>
</dbReference>
<accession>A0ABV6ZVH0</accession>
<protein>
    <submittedName>
        <fullName evidence="6">ABC transporter ATP-binding protein</fullName>
    </submittedName>
</protein>
<evidence type="ECO:0000313" key="7">
    <source>
        <dbReference type="Proteomes" id="UP001595379"/>
    </source>
</evidence>